<evidence type="ECO:0000256" key="1">
    <source>
        <dbReference type="SAM" id="Phobius"/>
    </source>
</evidence>
<feature type="transmembrane region" description="Helical" evidence="1">
    <location>
        <begin position="36"/>
        <end position="58"/>
    </location>
</feature>
<comment type="caution">
    <text evidence="2">The sequence shown here is derived from an EMBL/GenBank/DDBJ whole genome shotgun (WGS) entry which is preliminary data.</text>
</comment>
<name>A0A9X2P1B9_9BACE</name>
<dbReference type="RefSeq" id="WP_257941497.1">
    <property type="nucleotide sequence ID" value="NZ_JAMZEE010000109.1"/>
</dbReference>
<protein>
    <submittedName>
        <fullName evidence="2">Uncharacterized protein</fullName>
    </submittedName>
</protein>
<sequence length="115" mass="12994">SRTKNFVIGCFTVDIVIVCGKKDVYKRKKERLTDEVSMFSFVYKPFLLFLLISLSRLFPLPDAFQACGWQWQGFGAEYARTCLRKILSETALPPDLANAVKATRYLCIRASGTGS</sequence>
<dbReference type="Proteomes" id="UP001143810">
    <property type="component" value="Unassembled WGS sequence"/>
</dbReference>
<organism evidence="2 3">
    <name type="scientific">Bacteroides muris</name>
    <name type="common">ex Fokt et al. 2023</name>
    <dbReference type="NCBI Taxonomy" id="2937417"/>
    <lineage>
        <taxon>Bacteria</taxon>
        <taxon>Pseudomonadati</taxon>
        <taxon>Bacteroidota</taxon>
        <taxon>Bacteroidia</taxon>
        <taxon>Bacteroidales</taxon>
        <taxon>Bacteroidaceae</taxon>
        <taxon>Bacteroides</taxon>
    </lineage>
</organism>
<feature type="non-terminal residue" evidence="2">
    <location>
        <position position="1"/>
    </location>
</feature>
<keyword evidence="1" id="KW-0812">Transmembrane</keyword>
<proteinExistence type="predicted"/>
<evidence type="ECO:0000313" key="2">
    <source>
        <dbReference type="EMBL" id="MCR6510053.1"/>
    </source>
</evidence>
<reference evidence="2" key="1">
    <citation type="journal article" date="2022" name="Arch. Microbiol.">
        <title>Bacteroides muris sp. nov. isolated from the cecum of wild-derived house mice.</title>
        <authorList>
            <person name="Fokt H."/>
            <person name="Unni R."/>
            <person name="Repnik U."/>
            <person name="Schmitz R.A."/>
            <person name="Bramkamp M."/>
            <person name="Baines J.F."/>
            <person name="Unterweger D."/>
        </authorList>
    </citation>
    <scope>NUCLEOTIDE SEQUENCE</scope>
    <source>
        <strain evidence="2">KH569_7</strain>
    </source>
</reference>
<dbReference type="EMBL" id="JAMZEE010000109">
    <property type="protein sequence ID" value="MCR6510053.1"/>
    <property type="molecule type" value="Genomic_DNA"/>
</dbReference>
<keyword evidence="1" id="KW-0472">Membrane</keyword>
<evidence type="ECO:0000313" key="3">
    <source>
        <dbReference type="Proteomes" id="UP001143810"/>
    </source>
</evidence>
<reference evidence="2" key="2">
    <citation type="submission" date="2022-04" db="EMBL/GenBank/DDBJ databases">
        <authorList>
            <person name="Fokt H."/>
            <person name="Baines J."/>
        </authorList>
    </citation>
    <scope>NUCLEOTIDE SEQUENCE</scope>
    <source>
        <strain evidence="2">KH569_7</strain>
    </source>
</reference>
<accession>A0A9X2P1B9</accession>
<gene>
    <name evidence="2" type="ORF">M1B78_18375</name>
</gene>
<keyword evidence="1" id="KW-1133">Transmembrane helix</keyword>
<dbReference type="AlphaFoldDB" id="A0A9X2P1B9"/>